<comment type="caution">
    <text evidence="1">The sequence shown here is derived from an EMBL/GenBank/DDBJ whole genome shotgun (WGS) entry which is preliminary data.</text>
</comment>
<proteinExistence type="predicted"/>
<evidence type="ECO:0000313" key="2">
    <source>
        <dbReference type="Proteomes" id="UP001283361"/>
    </source>
</evidence>
<name>A0AAE0ZA21_9GAST</name>
<evidence type="ECO:0000313" key="1">
    <source>
        <dbReference type="EMBL" id="KAK3764801.1"/>
    </source>
</evidence>
<protein>
    <submittedName>
        <fullName evidence="1">Uncharacterized protein</fullName>
    </submittedName>
</protein>
<organism evidence="1 2">
    <name type="scientific">Elysia crispata</name>
    <name type="common">lettuce slug</name>
    <dbReference type="NCBI Taxonomy" id="231223"/>
    <lineage>
        <taxon>Eukaryota</taxon>
        <taxon>Metazoa</taxon>
        <taxon>Spiralia</taxon>
        <taxon>Lophotrochozoa</taxon>
        <taxon>Mollusca</taxon>
        <taxon>Gastropoda</taxon>
        <taxon>Heterobranchia</taxon>
        <taxon>Euthyneura</taxon>
        <taxon>Panpulmonata</taxon>
        <taxon>Sacoglossa</taxon>
        <taxon>Placobranchoidea</taxon>
        <taxon>Plakobranchidae</taxon>
        <taxon>Elysia</taxon>
    </lineage>
</organism>
<reference evidence="1" key="1">
    <citation type="journal article" date="2023" name="G3 (Bethesda)">
        <title>A reference genome for the long-term kleptoplast-retaining sea slug Elysia crispata morphotype clarki.</title>
        <authorList>
            <person name="Eastman K.E."/>
            <person name="Pendleton A.L."/>
            <person name="Shaikh M.A."/>
            <person name="Suttiyut T."/>
            <person name="Ogas R."/>
            <person name="Tomko P."/>
            <person name="Gavelis G."/>
            <person name="Widhalm J.R."/>
            <person name="Wisecaver J.H."/>
        </authorList>
    </citation>
    <scope>NUCLEOTIDE SEQUENCE</scope>
    <source>
        <strain evidence="1">ECLA1</strain>
    </source>
</reference>
<accession>A0AAE0ZA21</accession>
<dbReference type="EMBL" id="JAWDGP010004391">
    <property type="protein sequence ID" value="KAK3764801.1"/>
    <property type="molecule type" value="Genomic_DNA"/>
</dbReference>
<sequence length="72" mass="8309">MDQLAFKRSVAQTYLKLLKVQEHLSPVVRTQQAKRQNVVPERRCRLCGKKDNMLCGACNVPLHKKCAEEFHS</sequence>
<dbReference type="Proteomes" id="UP001283361">
    <property type="component" value="Unassembled WGS sequence"/>
</dbReference>
<keyword evidence="2" id="KW-1185">Reference proteome</keyword>
<gene>
    <name evidence="1" type="ORF">RRG08_016828</name>
</gene>
<dbReference type="AlphaFoldDB" id="A0AAE0ZA21"/>